<dbReference type="InterPro" id="IPR011146">
    <property type="entry name" value="HIT-like"/>
</dbReference>
<proteinExistence type="predicted"/>
<dbReference type="STRING" id="1210086.GCA_001613105_05690"/>
<dbReference type="PANTHER" id="PTHR46648:SF1">
    <property type="entry name" value="ADENOSINE 5'-MONOPHOSPHORAMIDASE HNT1"/>
    <property type="match status" value="1"/>
</dbReference>
<dbReference type="AlphaFoldDB" id="A0A370I9W7"/>
<keyword evidence="6" id="KW-1185">Reference proteome</keyword>
<organism evidence="5 6">
    <name type="scientific">Nocardia pseudobrasiliensis</name>
    <dbReference type="NCBI Taxonomy" id="45979"/>
    <lineage>
        <taxon>Bacteria</taxon>
        <taxon>Bacillati</taxon>
        <taxon>Actinomycetota</taxon>
        <taxon>Actinomycetes</taxon>
        <taxon>Mycobacteriales</taxon>
        <taxon>Nocardiaceae</taxon>
        <taxon>Nocardia</taxon>
    </lineage>
</organism>
<dbReference type="PANTHER" id="PTHR46648">
    <property type="entry name" value="HIT FAMILY PROTEIN 1"/>
    <property type="match status" value="1"/>
</dbReference>
<dbReference type="Proteomes" id="UP000254869">
    <property type="component" value="Unassembled WGS sequence"/>
</dbReference>
<dbReference type="Gene3D" id="3.30.428.10">
    <property type="entry name" value="HIT-like"/>
    <property type="match status" value="1"/>
</dbReference>
<evidence type="ECO:0000313" key="5">
    <source>
        <dbReference type="EMBL" id="RDI67529.1"/>
    </source>
</evidence>
<accession>A0A370I9W7</accession>
<dbReference type="SUPFAM" id="SSF54197">
    <property type="entry name" value="HIT-like"/>
    <property type="match status" value="1"/>
</dbReference>
<feature type="active site" description="Tele-AMP-histidine intermediate" evidence="1">
    <location>
        <position position="126"/>
    </location>
</feature>
<dbReference type="InterPro" id="IPR036265">
    <property type="entry name" value="HIT-like_sf"/>
</dbReference>
<comment type="caution">
    <text evidence="5">The sequence shown here is derived from an EMBL/GenBank/DDBJ whole genome shotgun (WGS) entry which is preliminary data.</text>
</comment>
<protein>
    <submittedName>
        <fullName evidence="5">Histidine triad (HIT) family protein/ATP adenylyltransferase</fullName>
    </submittedName>
</protein>
<dbReference type="InterPro" id="IPR001310">
    <property type="entry name" value="Histidine_triad_HIT"/>
</dbReference>
<gene>
    <name evidence="5" type="ORF">DFR76_103600</name>
</gene>
<keyword evidence="5" id="KW-0808">Transferase</keyword>
<evidence type="ECO:0000256" key="1">
    <source>
        <dbReference type="PIRSR" id="PIRSR601310-1"/>
    </source>
</evidence>
<dbReference type="Pfam" id="PF01230">
    <property type="entry name" value="HIT"/>
    <property type="match status" value="1"/>
</dbReference>
<feature type="region of interest" description="Disordered" evidence="3">
    <location>
        <begin position="174"/>
        <end position="193"/>
    </location>
</feature>
<keyword evidence="5" id="KW-0548">Nucleotidyltransferase</keyword>
<evidence type="ECO:0000313" key="6">
    <source>
        <dbReference type="Proteomes" id="UP000254869"/>
    </source>
</evidence>
<reference evidence="5 6" key="1">
    <citation type="submission" date="2018-07" db="EMBL/GenBank/DDBJ databases">
        <title>Genomic Encyclopedia of Type Strains, Phase IV (KMG-IV): sequencing the most valuable type-strain genomes for metagenomic binning, comparative biology and taxonomic classification.</title>
        <authorList>
            <person name="Goeker M."/>
        </authorList>
    </citation>
    <scope>NUCLEOTIDE SEQUENCE [LARGE SCALE GENOMIC DNA]</scope>
    <source>
        <strain evidence="5 6">DSM 44290</strain>
    </source>
</reference>
<dbReference type="PROSITE" id="PS51084">
    <property type="entry name" value="HIT_2"/>
    <property type="match status" value="1"/>
</dbReference>
<name>A0A370I9W7_9NOCA</name>
<feature type="compositionally biased region" description="Pro residues" evidence="3">
    <location>
        <begin position="180"/>
        <end position="193"/>
    </location>
</feature>
<sequence>MTRKEAPVRERISFDVDDYIRRVQSSPCFVCAIVAGEHDSDLEQIIAEDEENIAFLCRYPTLLGHVLVAPKLHREHLFRDLDEAAYLRLMSMVHRVARAVEQAVPVERSYLLSLGSQQGNSHLHLHIAPLPPDVPYREQQLHAMMAENGVLAWSREQAFALADRLRAALAQAGFTRSPEPAGPLSPPPRAARS</sequence>
<evidence type="ECO:0000256" key="2">
    <source>
        <dbReference type="PROSITE-ProRule" id="PRU00464"/>
    </source>
</evidence>
<dbReference type="EMBL" id="QQBC01000003">
    <property type="protein sequence ID" value="RDI67529.1"/>
    <property type="molecule type" value="Genomic_DNA"/>
</dbReference>
<dbReference type="GO" id="GO:0009117">
    <property type="term" value="P:nucleotide metabolic process"/>
    <property type="evidence" value="ECO:0007669"/>
    <property type="project" value="TreeGrafter"/>
</dbReference>
<evidence type="ECO:0000259" key="4">
    <source>
        <dbReference type="PROSITE" id="PS51084"/>
    </source>
</evidence>
<evidence type="ECO:0000256" key="3">
    <source>
        <dbReference type="SAM" id="MobiDB-lite"/>
    </source>
</evidence>
<feature type="domain" description="HIT" evidence="4">
    <location>
        <begin position="29"/>
        <end position="137"/>
    </location>
</feature>
<dbReference type="GO" id="GO:0016779">
    <property type="term" value="F:nucleotidyltransferase activity"/>
    <property type="evidence" value="ECO:0007669"/>
    <property type="project" value="UniProtKB-KW"/>
</dbReference>
<feature type="short sequence motif" description="Histidine triad motif" evidence="2">
    <location>
        <begin position="122"/>
        <end position="126"/>
    </location>
</feature>